<dbReference type="Gene3D" id="3.20.80.10">
    <property type="entry name" value="Regulatory factor, effector binding domain"/>
    <property type="match status" value="1"/>
</dbReference>
<accession>A0ABS7GC24</accession>
<dbReference type="Proteomes" id="UP000812961">
    <property type="component" value="Unassembled WGS sequence"/>
</dbReference>
<protein>
    <submittedName>
        <fullName evidence="2">GyrI-like domain-containing protein</fullName>
    </submittedName>
</protein>
<reference evidence="2 3" key="1">
    <citation type="submission" date="2021-08" db="EMBL/GenBank/DDBJ databases">
        <title>The genome sequence of Chitinophaga sp. B61.</title>
        <authorList>
            <person name="Zhang X."/>
        </authorList>
    </citation>
    <scope>NUCLEOTIDE SEQUENCE [LARGE SCALE GENOMIC DNA]</scope>
    <source>
        <strain evidence="2 3">B61</strain>
    </source>
</reference>
<dbReference type="InterPro" id="IPR029441">
    <property type="entry name" value="Cass2"/>
</dbReference>
<evidence type="ECO:0000313" key="3">
    <source>
        <dbReference type="Proteomes" id="UP000812961"/>
    </source>
</evidence>
<dbReference type="Pfam" id="PF14526">
    <property type="entry name" value="Cass2"/>
    <property type="match status" value="1"/>
</dbReference>
<dbReference type="SUPFAM" id="SSF55136">
    <property type="entry name" value="Probable bacterial effector-binding domain"/>
    <property type="match status" value="1"/>
</dbReference>
<gene>
    <name evidence="2" type="ORF">K1Y79_12890</name>
</gene>
<dbReference type="InterPro" id="IPR011256">
    <property type="entry name" value="Reg_factor_effector_dom_sf"/>
</dbReference>
<dbReference type="PANTHER" id="PTHR36444:SF2">
    <property type="entry name" value="TRANSCRIPTIONAL REGULATOR PROTEIN YOBU-RELATED"/>
    <property type="match status" value="1"/>
</dbReference>
<name>A0ABS7GC24_9BACT</name>
<proteinExistence type="predicted"/>
<feature type="domain" description="AraC effector-binding" evidence="1">
    <location>
        <begin position="1"/>
        <end position="152"/>
    </location>
</feature>
<dbReference type="PANTHER" id="PTHR36444">
    <property type="entry name" value="TRANSCRIPTIONAL REGULATOR PROTEIN YOBU-RELATED"/>
    <property type="match status" value="1"/>
</dbReference>
<keyword evidence="3" id="KW-1185">Reference proteome</keyword>
<sequence length="153" mass="17480">MNKETIKQFYVIGIQVRTTNENGQATKDIPALWNRFFTEGISANIPDKTDDALYCIYTDYEKDHTRPYTTVLGCKVSTLEVIPEGMVGITINDATYDKYVAKGNIMQGSVFNTWTTIWNSEIPRAFTADFEVYDERAKDMENAEVNIFIALKH</sequence>
<comment type="caution">
    <text evidence="2">The sequence shown here is derived from an EMBL/GenBank/DDBJ whole genome shotgun (WGS) entry which is preliminary data.</text>
</comment>
<dbReference type="InterPro" id="IPR053182">
    <property type="entry name" value="YobU-like_regulator"/>
</dbReference>
<organism evidence="2 3">
    <name type="scientific">Chitinophaga rhizophila</name>
    <dbReference type="NCBI Taxonomy" id="2866212"/>
    <lineage>
        <taxon>Bacteria</taxon>
        <taxon>Pseudomonadati</taxon>
        <taxon>Bacteroidota</taxon>
        <taxon>Chitinophagia</taxon>
        <taxon>Chitinophagales</taxon>
        <taxon>Chitinophagaceae</taxon>
        <taxon>Chitinophaga</taxon>
    </lineage>
</organism>
<dbReference type="EMBL" id="JAICCF010000002">
    <property type="protein sequence ID" value="MBW8685226.1"/>
    <property type="molecule type" value="Genomic_DNA"/>
</dbReference>
<evidence type="ECO:0000313" key="2">
    <source>
        <dbReference type="EMBL" id="MBW8685226.1"/>
    </source>
</evidence>
<dbReference type="SMART" id="SM00871">
    <property type="entry name" value="AraC_E_bind"/>
    <property type="match status" value="1"/>
</dbReference>
<dbReference type="InterPro" id="IPR010499">
    <property type="entry name" value="AraC_E-bd"/>
</dbReference>
<evidence type="ECO:0000259" key="1">
    <source>
        <dbReference type="SMART" id="SM00871"/>
    </source>
</evidence>